<dbReference type="Proteomes" id="UP001732700">
    <property type="component" value="Chromosome 2D"/>
</dbReference>
<name>A0ACD5VAZ9_AVESA</name>
<keyword evidence="2" id="KW-1185">Reference proteome</keyword>
<reference evidence="1" key="1">
    <citation type="submission" date="2021-05" db="EMBL/GenBank/DDBJ databases">
        <authorList>
            <person name="Scholz U."/>
            <person name="Mascher M."/>
            <person name="Fiebig A."/>
        </authorList>
    </citation>
    <scope>NUCLEOTIDE SEQUENCE [LARGE SCALE GENOMIC DNA]</scope>
</reference>
<protein>
    <submittedName>
        <fullName evidence="1">Uncharacterized protein</fullName>
    </submittedName>
</protein>
<evidence type="ECO:0000313" key="2">
    <source>
        <dbReference type="Proteomes" id="UP001732700"/>
    </source>
</evidence>
<evidence type="ECO:0000313" key="1">
    <source>
        <dbReference type="EnsemblPlants" id="AVESA.00010b.r2.2DG0392510.1.CDS"/>
    </source>
</evidence>
<dbReference type="EnsemblPlants" id="AVESA.00010b.r2.2DG0392510.1">
    <property type="protein sequence ID" value="AVESA.00010b.r2.2DG0392510.1.CDS"/>
    <property type="gene ID" value="AVESA.00010b.r2.2DG0392510"/>
</dbReference>
<sequence>MKLLQHISLSGCKKFKKLPGSIVNSEQLRYLDFCETSIMGIPRGFSALANLVILRGFPAHVEGDWCSLEELGPLNCLKYLGLHGLENVSASSYAAKAKLGDKVHLSDLFLSCGSKLGDDGLIDKYIIFENKKQQIEKVFDDLCPPPKLDFLAINGYFGRRLPRWMMSSLVVPLTSLRILLMGDLACCTQLPDGLCQLPFLESIQIERAPAIKRIGPEFLHSYHDMSPFTVVAAFPRLRYMDLTGMVEWEEWEWEEQVQAFPVLETLMLKKCKLKRVPAALGSQVRTLNVLCTQHVHGLVSLENFGFLVELQVLSNLDLERITNLPRLQRLTISTCPKLKVVEGVPALQSLFFVDEDMETLPEYMGGINPRHLELHCSLVLLTSIAAGESGPEWDKFSHVEHVKAYAQEGDNPRKWYVLYTANPYNLETNVSRSFMSRGTLSSFEDAQRFESVFKMTRKTFSYICSLVKGPLMNNMDIHTFVDGKVLSLQDEVAVALRRLNSRGSAWDLGYTIGVNESTVLLVTKRFSDALFAGTGNPWSWRDSSKIDNIKSMFAEIHNMHNCCGVICTTNIPFGPGGDHENKDNILMQVIVDAKMRFMNILLVPAGSMNQLSLLHACYLFEECNKGAWLNGSKLKVALDGSEVGEYIIGDAGYPLLPWLLTPYPEENFSDSKKEFNRRHSTATTCALKALARLKDTWKYLQEERPVNQQTLVYAIYASCILHNIVIDMEDDAAMQGLEEGKYCQDVRQLASEDAVRARDMLSQYFLTSRSLESGGTLPSFEDMQRFESVFKMTRKTFNYICSLVFGLSMEDVDSYTFIDGRVMCLEDRVAVALRRLYSSEPSEIFASSVGVDESTTKLITDRFIAAVCAGAMHHMYWPDSSKMDKMKSMFGRIHNMHNCCGVVCATHIPFGPNWEHEKNDNILMRAVVDPEMRFMDILLEWEGSMNWSSILQGAELFKECEKGVCLNGSKLKVALDGSEVGEYLIGDAGYPLLPWLLTPYQKEDLSDSKAEFNKRHTAATTCATKALAKFQETWKFLQGQTSCPVNAETRAEAIYACCMLHNIVIDMEDDASIHSVEELNYCEEVRQLASEDAVKARDMLSQYFLTSSSSKSGGTLSSFEDAQIFESVFKMSRKTFNYICGLVFGLSMEDISSYTFIDGRMLCLEDRIAVALRRLYSSEPSETLGSSFGVDESTIKLVTDRFIAAVCQRAVPHIMWPDSGKMDKIKSKFGMVHNMHNCCGVICTTHIPFGPTCDHEKNDSILMRVIIDPEMRFMEILLDWEGSMNWSSHLHGFDILKGCNMGVCLNGSKLKVALDGPEVGEYIIGDAGYPLLPWLLTPYQEEDLSASKAEFNRRHSAATTFAMKALARFQETWKFLQGQISCPANAETLAEAIYACGMLHNIVIDMENDAAMCSIEELNYHEEVRQLADEDAASARDMLSQYFWTRKTLGLTG</sequence>
<accession>A0ACD5VAZ9</accession>
<proteinExistence type="predicted"/>
<reference evidence="1" key="2">
    <citation type="submission" date="2025-09" db="UniProtKB">
        <authorList>
            <consortium name="EnsemblPlants"/>
        </authorList>
    </citation>
    <scope>IDENTIFICATION</scope>
</reference>
<organism evidence="1 2">
    <name type="scientific">Avena sativa</name>
    <name type="common">Oat</name>
    <dbReference type="NCBI Taxonomy" id="4498"/>
    <lineage>
        <taxon>Eukaryota</taxon>
        <taxon>Viridiplantae</taxon>
        <taxon>Streptophyta</taxon>
        <taxon>Embryophyta</taxon>
        <taxon>Tracheophyta</taxon>
        <taxon>Spermatophyta</taxon>
        <taxon>Magnoliopsida</taxon>
        <taxon>Liliopsida</taxon>
        <taxon>Poales</taxon>
        <taxon>Poaceae</taxon>
        <taxon>BOP clade</taxon>
        <taxon>Pooideae</taxon>
        <taxon>Poodae</taxon>
        <taxon>Poeae</taxon>
        <taxon>Poeae Chloroplast Group 1 (Aveneae type)</taxon>
        <taxon>Aveninae</taxon>
        <taxon>Avena</taxon>
    </lineage>
</organism>